<comment type="caution">
    <text evidence="2">The sequence shown here is derived from an EMBL/GenBank/DDBJ whole genome shotgun (WGS) entry which is preliminary data.</text>
</comment>
<organism evidence="2 3">
    <name type="scientific">Tegillarca granosa</name>
    <name type="common">Malaysian cockle</name>
    <name type="synonym">Anadara granosa</name>
    <dbReference type="NCBI Taxonomy" id="220873"/>
    <lineage>
        <taxon>Eukaryota</taxon>
        <taxon>Metazoa</taxon>
        <taxon>Spiralia</taxon>
        <taxon>Lophotrochozoa</taxon>
        <taxon>Mollusca</taxon>
        <taxon>Bivalvia</taxon>
        <taxon>Autobranchia</taxon>
        <taxon>Pteriomorphia</taxon>
        <taxon>Arcoida</taxon>
        <taxon>Arcoidea</taxon>
        <taxon>Arcidae</taxon>
        <taxon>Tegillarca</taxon>
    </lineage>
</organism>
<accession>A0ABQ9ESX5</accession>
<dbReference type="InterPro" id="IPR011009">
    <property type="entry name" value="Kinase-like_dom_sf"/>
</dbReference>
<dbReference type="Pfam" id="PF00069">
    <property type="entry name" value="Pkinase"/>
    <property type="match status" value="1"/>
</dbReference>
<evidence type="ECO:0000259" key="1">
    <source>
        <dbReference type="PROSITE" id="PS50011"/>
    </source>
</evidence>
<reference evidence="2 3" key="1">
    <citation type="submission" date="2022-12" db="EMBL/GenBank/DDBJ databases">
        <title>Chromosome-level genome of Tegillarca granosa.</title>
        <authorList>
            <person name="Kim J."/>
        </authorList>
    </citation>
    <scope>NUCLEOTIDE SEQUENCE [LARGE SCALE GENOMIC DNA]</scope>
    <source>
        <strain evidence="2">Teg-2019</strain>
        <tissue evidence="2">Adductor muscle</tissue>
    </source>
</reference>
<feature type="domain" description="Protein kinase" evidence="1">
    <location>
        <begin position="1"/>
        <end position="160"/>
    </location>
</feature>
<gene>
    <name evidence="2" type="ORF">KUTeg_015145</name>
</gene>
<dbReference type="Gene3D" id="1.10.510.10">
    <property type="entry name" value="Transferase(Phosphotransferase) domain 1"/>
    <property type="match status" value="1"/>
</dbReference>
<dbReference type="InterPro" id="IPR000719">
    <property type="entry name" value="Prot_kinase_dom"/>
</dbReference>
<proteinExistence type="predicted"/>
<protein>
    <recommendedName>
        <fullName evidence="1">Protein kinase domain-containing protein</fullName>
    </recommendedName>
</protein>
<dbReference type="SUPFAM" id="SSF56112">
    <property type="entry name" value="Protein kinase-like (PK-like)"/>
    <property type="match status" value="1"/>
</dbReference>
<evidence type="ECO:0000313" key="2">
    <source>
        <dbReference type="EMBL" id="KAJ8307061.1"/>
    </source>
</evidence>
<dbReference type="Proteomes" id="UP001217089">
    <property type="component" value="Unassembled WGS sequence"/>
</dbReference>
<evidence type="ECO:0000313" key="3">
    <source>
        <dbReference type="Proteomes" id="UP001217089"/>
    </source>
</evidence>
<dbReference type="EMBL" id="JARBDR010000793">
    <property type="protein sequence ID" value="KAJ8307061.1"/>
    <property type="molecule type" value="Genomic_DNA"/>
</dbReference>
<dbReference type="PROSITE" id="PS50011">
    <property type="entry name" value="PROTEIN_KINASE_DOM"/>
    <property type="match status" value="1"/>
</dbReference>
<sequence length="160" mass="18607">MPTALPLQVRRQQNSYPYGETRKCLHDLFSAITLRDIIDQHMPKLRSENQELVKPFSLCIFHDILDTVQKMHDKGWTHRDLHAGNIMVQKQDDVSVKVKVLDFGLAGSLHDKVYGLKGFRTDIAEIVRKFSALYTGEEFDNETDVQKNWKQKMQTVNFQC</sequence>
<keyword evidence="3" id="KW-1185">Reference proteome</keyword>
<name>A0ABQ9ESX5_TEGGR</name>